<name>A0A223KMN8_9BACI</name>
<dbReference type="STRING" id="1314751.GCA_001591425_01714"/>
<feature type="chain" id="PRO_5038924089" evidence="2">
    <location>
        <begin position="24"/>
        <end position="161"/>
    </location>
</feature>
<keyword evidence="4" id="KW-1185">Reference proteome</keyword>
<dbReference type="KEGG" id="bcoh:BC6307_04850"/>
<dbReference type="PROSITE" id="PS51257">
    <property type="entry name" value="PROKAR_LIPOPROTEIN"/>
    <property type="match status" value="1"/>
</dbReference>
<evidence type="ECO:0000256" key="1">
    <source>
        <dbReference type="SAM" id="MobiDB-lite"/>
    </source>
</evidence>
<dbReference type="RefSeq" id="WP_066414698.1">
    <property type="nucleotide sequence ID" value="NZ_CP018866.1"/>
</dbReference>
<sequence length="161" mass="18184">MSVSFKKFILISLGLSIFLAACGVEGQQGKQEGSNITGTPQSMNTGNEAEEIKQKQERAERVAKSFPEVKSANAISSDGQLLIAIQVKQMQKFFTESIEKKVKKALKKEFEGEKEKIIVSHDLKIWLEVNKLKKAIKDENLSTKEVEKRFKKLDKLRQDKA</sequence>
<feature type="signal peptide" evidence="2">
    <location>
        <begin position="1"/>
        <end position="23"/>
    </location>
</feature>
<proteinExistence type="predicted"/>
<keyword evidence="2" id="KW-0732">Signal</keyword>
<gene>
    <name evidence="3" type="ORF">BC6307_04850</name>
</gene>
<dbReference type="EMBL" id="CP018866">
    <property type="protein sequence ID" value="AST90657.1"/>
    <property type="molecule type" value="Genomic_DNA"/>
</dbReference>
<dbReference type="Pfam" id="PF09580">
    <property type="entry name" value="Spore_YhcN_YlaJ"/>
    <property type="match status" value="1"/>
</dbReference>
<feature type="region of interest" description="Disordered" evidence="1">
    <location>
        <begin position="28"/>
        <end position="47"/>
    </location>
</feature>
<evidence type="ECO:0000313" key="3">
    <source>
        <dbReference type="EMBL" id="AST90657.1"/>
    </source>
</evidence>
<dbReference type="InterPro" id="IPR019076">
    <property type="entry name" value="Spore_lipoprot_YhcN/YlaJ-like"/>
</dbReference>
<reference evidence="3 4" key="1">
    <citation type="submission" date="2016-12" db="EMBL/GenBank/DDBJ databases">
        <title>The whole genome sequencing and assembly of Bacillus cohnii DSM 6307T strain.</title>
        <authorList>
            <person name="Lee Y.-J."/>
            <person name="Yi H."/>
            <person name="Bahn Y.-S."/>
            <person name="Kim J.F."/>
            <person name="Lee D.-W."/>
        </authorList>
    </citation>
    <scope>NUCLEOTIDE SEQUENCE [LARGE SCALE GENOMIC DNA]</scope>
    <source>
        <strain evidence="3 4">DSM 6307</strain>
    </source>
</reference>
<organism evidence="3 4">
    <name type="scientific">Sutcliffiella cohnii</name>
    <dbReference type="NCBI Taxonomy" id="33932"/>
    <lineage>
        <taxon>Bacteria</taxon>
        <taxon>Bacillati</taxon>
        <taxon>Bacillota</taxon>
        <taxon>Bacilli</taxon>
        <taxon>Bacillales</taxon>
        <taxon>Bacillaceae</taxon>
        <taxon>Sutcliffiella</taxon>
    </lineage>
</organism>
<dbReference type="Proteomes" id="UP000215224">
    <property type="component" value="Chromosome"/>
</dbReference>
<protein>
    <submittedName>
        <fullName evidence="3">Uncharacterized protein</fullName>
    </submittedName>
</protein>
<evidence type="ECO:0000313" key="4">
    <source>
        <dbReference type="Proteomes" id="UP000215224"/>
    </source>
</evidence>
<dbReference type="AlphaFoldDB" id="A0A223KMN8"/>
<evidence type="ECO:0000256" key="2">
    <source>
        <dbReference type="SAM" id="SignalP"/>
    </source>
</evidence>
<accession>A0A223KMN8</accession>